<gene>
    <name evidence="1" type="ORF">AVEN_255636_1</name>
</gene>
<feature type="non-terminal residue" evidence="1">
    <location>
        <position position="63"/>
    </location>
</feature>
<organism evidence="1 2">
    <name type="scientific">Araneus ventricosus</name>
    <name type="common">Orbweaver spider</name>
    <name type="synonym">Epeira ventricosa</name>
    <dbReference type="NCBI Taxonomy" id="182803"/>
    <lineage>
        <taxon>Eukaryota</taxon>
        <taxon>Metazoa</taxon>
        <taxon>Ecdysozoa</taxon>
        <taxon>Arthropoda</taxon>
        <taxon>Chelicerata</taxon>
        <taxon>Arachnida</taxon>
        <taxon>Araneae</taxon>
        <taxon>Araneomorphae</taxon>
        <taxon>Entelegynae</taxon>
        <taxon>Araneoidea</taxon>
        <taxon>Araneidae</taxon>
        <taxon>Araneus</taxon>
    </lineage>
</organism>
<dbReference type="AlphaFoldDB" id="A0A4Y2GKC3"/>
<sequence length="63" mass="7283">MKETYETLKLMLSSVEYSKHSWHICAGLKVIYVLVDCKQATPSFVAFCASGITRNRKKHYIKE</sequence>
<keyword evidence="2" id="KW-1185">Reference proteome</keyword>
<dbReference type="Proteomes" id="UP000499080">
    <property type="component" value="Unassembled WGS sequence"/>
</dbReference>
<dbReference type="EMBL" id="BGPR01178255">
    <property type="protein sequence ID" value="GBM54043.1"/>
    <property type="molecule type" value="Genomic_DNA"/>
</dbReference>
<evidence type="ECO:0000313" key="2">
    <source>
        <dbReference type="Proteomes" id="UP000499080"/>
    </source>
</evidence>
<name>A0A4Y2GKC3_ARAVE</name>
<accession>A0A4Y2GKC3</accession>
<proteinExistence type="predicted"/>
<reference evidence="1 2" key="1">
    <citation type="journal article" date="2019" name="Sci. Rep.">
        <title>Orb-weaving spider Araneus ventricosus genome elucidates the spidroin gene catalogue.</title>
        <authorList>
            <person name="Kono N."/>
            <person name="Nakamura H."/>
            <person name="Ohtoshi R."/>
            <person name="Moran D.A.P."/>
            <person name="Shinohara A."/>
            <person name="Yoshida Y."/>
            <person name="Fujiwara M."/>
            <person name="Mori M."/>
            <person name="Tomita M."/>
            <person name="Arakawa K."/>
        </authorList>
    </citation>
    <scope>NUCLEOTIDE SEQUENCE [LARGE SCALE GENOMIC DNA]</scope>
</reference>
<protein>
    <submittedName>
        <fullName evidence="1">Uncharacterized protein</fullName>
    </submittedName>
</protein>
<comment type="caution">
    <text evidence="1">The sequence shown here is derived from an EMBL/GenBank/DDBJ whole genome shotgun (WGS) entry which is preliminary data.</text>
</comment>
<dbReference type="OrthoDB" id="8063408at2759"/>
<evidence type="ECO:0000313" key="1">
    <source>
        <dbReference type="EMBL" id="GBM54043.1"/>
    </source>
</evidence>